<evidence type="ECO:0000256" key="1">
    <source>
        <dbReference type="SAM" id="SignalP"/>
    </source>
</evidence>
<accession>A0A4S8LJT0</accession>
<organism evidence="2 3">
    <name type="scientific">Dendrothele bispora (strain CBS 962.96)</name>
    <dbReference type="NCBI Taxonomy" id="1314807"/>
    <lineage>
        <taxon>Eukaryota</taxon>
        <taxon>Fungi</taxon>
        <taxon>Dikarya</taxon>
        <taxon>Basidiomycota</taxon>
        <taxon>Agaricomycotina</taxon>
        <taxon>Agaricomycetes</taxon>
        <taxon>Agaricomycetidae</taxon>
        <taxon>Agaricales</taxon>
        <taxon>Agaricales incertae sedis</taxon>
        <taxon>Dendrothele</taxon>
    </lineage>
</organism>
<protein>
    <submittedName>
        <fullName evidence="2">Uncharacterized protein</fullName>
    </submittedName>
</protein>
<gene>
    <name evidence="2" type="ORF">K435DRAFT_865539</name>
</gene>
<dbReference type="AlphaFoldDB" id="A0A4S8LJT0"/>
<feature type="signal peptide" evidence="1">
    <location>
        <begin position="1"/>
        <end position="16"/>
    </location>
</feature>
<feature type="chain" id="PRO_5020431320" evidence="1">
    <location>
        <begin position="17"/>
        <end position="132"/>
    </location>
</feature>
<proteinExistence type="predicted"/>
<evidence type="ECO:0000313" key="2">
    <source>
        <dbReference type="EMBL" id="THU89190.1"/>
    </source>
</evidence>
<dbReference type="EMBL" id="ML179378">
    <property type="protein sequence ID" value="THU89190.1"/>
    <property type="molecule type" value="Genomic_DNA"/>
</dbReference>
<sequence>MVRSFLMMLLPHGAACSSFSSSSSSSISPTPTPTPTPTVHTITFYMPRPFSETIFGMLYTRTIIATVSPIATDRSAGIDYTMYVEGRMVNVPSVTTLPPDFEGSPSVTVTGTLISNSDSWHFETSDNSHLLL</sequence>
<keyword evidence="1" id="KW-0732">Signal</keyword>
<keyword evidence="3" id="KW-1185">Reference proteome</keyword>
<reference evidence="2 3" key="1">
    <citation type="journal article" date="2019" name="Nat. Ecol. Evol.">
        <title>Megaphylogeny resolves global patterns of mushroom evolution.</title>
        <authorList>
            <person name="Varga T."/>
            <person name="Krizsan K."/>
            <person name="Foldi C."/>
            <person name="Dima B."/>
            <person name="Sanchez-Garcia M."/>
            <person name="Sanchez-Ramirez S."/>
            <person name="Szollosi G.J."/>
            <person name="Szarkandi J.G."/>
            <person name="Papp V."/>
            <person name="Albert L."/>
            <person name="Andreopoulos W."/>
            <person name="Angelini C."/>
            <person name="Antonin V."/>
            <person name="Barry K.W."/>
            <person name="Bougher N.L."/>
            <person name="Buchanan P."/>
            <person name="Buyck B."/>
            <person name="Bense V."/>
            <person name="Catcheside P."/>
            <person name="Chovatia M."/>
            <person name="Cooper J."/>
            <person name="Damon W."/>
            <person name="Desjardin D."/>
            <person name="Finy P."/>
            <person name="Geml J."/>
            <person name="Haridas S."/>
            <person name="Hughes K."/>
            <person name="Justo A."/>
            <person name="Karasinski D."/>
            <person name="Kautmanova I."/>
            <person name="Kiss B."/>
            <person name="Kocsube S."/>
            <person name="Kotiranta H."/>
            <person name="LaButti K.M."/>
            <person name="Lechner B.E."/>
            <person name="Liimatainen K."/>
            <person name="Lipzen A."/>
            <person name="Lukacs Z."/>
            <person name="Mihaltcheva S."/>
            <person name="Morgado L.N."/>
            <person name="Niskanen T."/>
            <person name="Noordeloos M.E."/>
            <person name="Ohm R.A."/>
            <person name="Ortiz-Santana B."/>
            <person name="Ovrebo C."/>
            <person name="Racz N."/>
            <person name="Riley R."/>
            <person name="Savchenko A."/>
            <person name="Shiryaev A."/>
            <person name="Soop K."/>
            <person name="Spirin V."/>
            <person name="Szebenyi C."/>
            <person name="Tomsovsky M."/>
            <person name="Tulloss R.E."/>
            <person name="Uehling J."/>
            <person name="Grigoriev I.V."/>
            <person name="Vagvolgyi C."/>
            <person name="Papp T."/>
            <person name="Martin F.M."/>
            <person name="Miettinen O."/>
            <person name="Hibbett D.S."/>
            <person name="Nagy L.G."/>
        </authorList>
    </citation>
    <scope>NUCLEOTIDE SEQUENCE [LARGE SCALE GENOMIC DNA]</scope>
    <source>
        <strain evidence="2 3">CBS 962.96</strain>
    </source>
</reference>
<dbReference type="Proteomes" id="UP000297245">
    <property type="component" value="Unassembled WGS sequence"/>
</dbReference>
<evidence type="ECO:0000313" key="3">
    <source>
        <dbReference type="Proteomes" id="UP000297245"/>
    </source>
</evidence>
<name>A0A4S8LJT0_DENBC</name>